<dbReference type="Pfam" id="PF03219">
    <property type="entry name" value="TLC"/>
    <property type="match status" value="1"/>
</dbReference>
<dbReference type="HOGENOM" id="CLU_023964_0_1_0"/>
<dbReference type="RefSeq" id="WP_013943650.1">
    <property type="nucleotide sequence ID" value="NC_015713.1"/>
</dbReference>
<feature type="transmembrane region" description="Helical" evidence="9">
    <location>
        <begin position="146"/>
        <end position="171"/>
    </location>
</feature>
<keyword evidence="7 9" id="KW-1133">Transmembrane helix</keyword>
<evidence type="ECO:0000256" key="4">
    <source>
        <dbReference type="ARBA" id="ARBA00022692"/>
    </source>
</evidence>
<feature type="transmembrane region" description="Helical" evidence="9">
    <location>
        <begin position="218"/>
        <end position="239"/>
    </location>
</feature>
<evidence type="ECO:0000256" key="5">
    <source>
        <dbReference type="ARBA" id="ARBA00022741"/>
    </source>
</evidence>
<dbReference type="STRING" id="331113.SNE_A13060"/>
<feature type="transmembrane region" description="Helical" evidence="9">
    <location>
        <begin position="183"/>
        <end position="206"/>
    </location>
</feature>
<evidence type="ECO:0000256" key="7">
    <source>
        <dbReference type="ARBA" id="ARBA00022989"/>
    </source>
</evidence>
<dbReference type="NCBIfam" id="TIGR00769">
    <property type="entry name" value="AAA"/>
    <property type="match status" value="1"/>
</dbReference>
<evidence type="ECO:0000313" key="11">
    <source>
        <dbReference type="Proteomes" id="UP000000496"/>
    </source>
</evidence>
<dbReference type="EMBL" id="FR872582">
    <property type="protein sequence ID" value="CCB89183.1"/>
    <property type="molecule type" value="Genomic_DNA"/>
</dbReference>
<feature type="transmembrane region" description="Helical" evidence="9">
    <location>
        <begin position="279"/>
        <end position="297"/>
    </location>
</feature>
<reference evidence="10 11" key="2">
    <citation type="journal article" date="2011" name="Mol. Biol. Evol.">
        <title>Unity in variety--the pan-genome of the Chlamydiae.</title>
        <authorList>
            <person name="Collingro A."/>
            <person name="Tischler P."/>
            <person name="Weinmaier T."/>
            <person name="Penz T."/>
            <person name="Heinz E."/>
            <person name="Brunham R.C."/>
            <person name="Read T.D."/>
            <person name="Bavoil P.M."/>
            <person name="Sachse K."/>
            <person name="Kahane S."/>
            <person name="Friedman M.G."/>
            <person name="Rattei T."/>
            <person name="Myers G.S."/>
            <person name="Horn M."/>
        </authorList>
    </citation>
    <scope>NUCLEOTIDE SEQUENCE [LARGE SCALE GENOMIC DNA]</scope>
    <source>
        <strain evidence="11">ATCC VR-1471 / Z</strain>
    </source>
</reference>
<keyword evidence="8 9" id="KW-0472">Membrane</keyword>
<evidence type="ECO:0000256" key="8">
    <source>
        <dbReference type="ARBA" id="ARBA00023136"/>
    </source>
</evidence>
<name>F8L8P0_SIMNZ</name>
<sequence>MSSTEYEKSTWTQKIWPIRRFELKKVLPLLILKFLVSMVYATLTLIKDPLVVTAKHSGAEVIPVLKGWIVFPLSILCAIGYSKLSNHFKRSTLFYGIITAFLAIVLIYGFVLYPNMGILTPSDSANLLTAKFGEKYTHWIAVYRNWIHSLFFVTTELWGQVVIFLLYWGFANHICQVKEAKRSYTLFIAAGDLATILAGPLTYYYGKKFLGQSYALTLQSLLGYVLVCGLLIMAVYWWMNRYVLTDKRYYDPSVTKQTVNQKTKLSLRDSIRHIFSSKYLLAIAVLVVGCALTINMVEVTWKAHLKMQYPTTADYQMFMGRVTTIVGVVALITVFFLGGNFLRRFGWHFSAQITPWAIGITGGVFFLLCLLKPYLGSFAHYVGLTPLMMIVIFGAFQNITSKVVKYSFFDSTKEMAYIPLDPESKVKGKAAIDMVGSRLGKSSSSWLQIGLIELVGTGSVISITPYLLPIVLGAALYWSYSVRYLNKELSVREETLLEEEEAKKRAGELQPEPEPAT</sequence>
<keyword evidence="6 9" id="KW-0067">ATP-binding</keyword>
<comment type="subcellular location">
    <subcellularLocation>
        <location evidence="1 9">Membrane</location>
        <topology evidence="1 9">Multi-pass membrane protein</topology>
    </subcellularLocation>
</comment>
<gene>
    <name evidence="10" type="primary">tlcA-B</name>
    <name evidence="10" type="ordered locus">SNE_A13060</name>
</gene>
<feature type="transmembrane region" description="Helical" evidence="9">
    <location>
        <begin position="93"/>
        <end position="113"/>
    </location>
</feature>
<protein>
    <recommendedName>
        <fullName evidence="9">ADP,ATP carrier protein</fullName>
    </recommendedName>
</protein>
<evidence type="ECO:0000256" key="1">
    <source>
        <dbReference type="ARBA" id="ARBA00004141"/>
    </source>
</evidence>
<feature type="transmembrane region" description="Helical" evidence="9">
    <location>
        <begin position="61"/>
        <end position="81"/>
    </location>
</feature>
<dbReference type="GO" id="GO:0005524">
    <property type="term" value="F:ATP binding"/>
    <property type="evidence" value="ECO:0007669"/>
    <property type="project" value="UniProtKB-KW"/>
</dbReference>
<keyword evidence="3 9" id="KW-0813">Transport</keyword>
<organism evidence="10 11">
    <name type="scientific">Simkania negevensis (strain ATCC VR-1471 / DSM 27360 / Z)</name>
    <dbReference type="NCBI Taxonomy" id="331113"/>
    <lineage>
        <taxon>Bacteria</taxon>
        <taxon>Pseudomonadati</taxon>
        <taxon>Chlamydiota</taxon>
        <taxon>Chlamydiia</taxon>
        <taxon>Parachlamydiales</taxon>
        <taxon>Simkaniaceae</taxon>
        <taxon>Simkania</taxon>
    </lineage>
</organism>
<keyword evidence="5 9" id="KW-0547">Nucleotide-binding</keyword>
<feature type="transmembrane region" description="Helical" evidence="9">
    <location>
        <begin position="317"/>
        <end position="342"/>
    </location>
</feature>
<dbReference type="GO" id="GO:0016020">
    <property type="term" value="C:membrane"/>
    <property type="evidence" value="ECO:0007669"/>
    <property type="project" value="UniProtKB-SubCell"/>
</dbReference>
<feature type="transmembrane region" description="Helical" evidence="9">
    <location>
        <begin position="26"/>
        <end position="46"/>
    </location>
</feature>
<evidence type="ECO:0000256" key="3">
    <source>
        <dbReference type="ARBA" id="ARBA00022448"/>
    </source>
</evidence>
<dbReference type="InterPro" id="IPR004667">
    <property type="entry name" value="ADP_ATP_car_bac_type"/>
</dbReference>
<dbReference type="GO" id="GO:0005471">
    <property type="term" value="F:ATP:ADP antiporter activity"/>
    <property type="evidence" value="ECO:0007669"/>
    <property type="project" value="InterPro"/>
</dbReference>
<dbReference type="AlphaFoldDB" id="F8L8P0"/>
<evidence type="ECO:0000256" key="6">
    <source>
        <dbReference type="ARBA" id="ARBA00022840"/>
    </source>
</evidence>
<dbReference type="OrthoDB" id="19786at2"/>
<evidence type="ECO:0000256" key="2">
    <source>
        <dbReference type="ARBA" id="ARBA00007127"/>
    </source>
</evidence>
<proteinExistence type="inferred from homology"/>
<dbReference type="PANTHER" id="PTHR31187:SF1">
    <property type="entry name" value="ADP,ATP CARRIER PROTEIN 1"/>
    <property type="match status" value="1"/>
</dbReference>
<evidence type="ECO:0000313" key="10">
    <source>
        <dbReference type="EMBL" id="CCB89183.1"/>
    </source>
</evidence>
<comment type="similarity">
    <text evidence="2 9">Belongs to the ADP/ATP translocase tlc family.</text>
</comment>
<dbReference type="InterPro" id="IPR036259">
    <property type="entry name" value="MFS_trans_sf"/>
</dbReference>
<dbReference type="KEGG" id="sng:SNE_A13060"/>
<keyword evidence="11" id="KW-1185">Reference proteome</keyword>
<evidence type="ECO:0000256" key="9">
    <source>
        <dbReference type="RuleBase" id="RU363121"/>
    </source>
</evidence>
<accession>F8L8P0</accession>
<dbReference type="SUPFAM" id="SSF103473">
    <property type="entry name" value="MFS general substrate transporter"/>
    <property type="match status" value="1"/>
</dbReference>
<keyword evidence="4 9" id="KW-0812">Transmembrane</keyword>
<dbReference type="eggNOG" id="COG3202">
    <property type="taxonomic scope" value="Bacteria"/>
</dbReference>
<dbReference type="Proteomes" id="UP000000496">
    <property type="component" value="Chromosome gsn.131"/>
</dbReference>
<feature type="transmembrane region" description="Helical" evidence="9">
    <location>
        <begin position="451"/>
        <end position="480"/>
    </location>
</feature>
<feature type="transmembrane region" description="Helical" evidence="9">
    <location>
        <begin position="381"/>
        <end position="399"/>
    </location>
</feature>
<dbReference type="PANTHER" id="PTHR31187">
    <property type="match status" value="1"/>
</dbReference>
<feature type="transmembrane region" description="Helical" evidence="9">
    <location>
        <begin position="354"/>
        <end position="375"/>
    </location>
</feature>
<reference key="1">
    <citation type="journal article" date="2011" name="Mol. Biol. Evol.">
        <title>Unity in variety -- the pan-genome of the Chlamydiae.</title>
        <authorList>
            <person name="Collingro A."/>
            <person name="Tischler P."/>
            <person name="Weinmaier T."/>
            <person name="Penz T."/>
            <person name="Heinz E."/>
            <person name="Brunham R.C."/>
            <person name="Read T.D."/>
            <person name="Bavoil P.M."/>
            <person name="Sachse K."/>
            <person name="Kahane S."/>
            <person name="Friedman M.G."/>
            <person name="Rattei T."/>
            <person name="Myers G.S.A."/>
            <person name="Horn M."/>
        </authorList>
    </citation>
    <scope>NUCLEOTIDE SEQUENCE</scope>
    <source>
        <strain>Z</strain>
    </source>
</reference>